<protein>
    <recommendedName>
        <fullName evidence="1">Fibronectin type-III domain-containing protein</fullName>
    </recommendedName>
</protein>
<dbReference type="InterPro" id="IPR011050">
    <property type="entry name" value="Pectin_lyase_fold/virulence"/>
</dbReference>
<dbReference type="InterPro" id="IPR013783">
    <property type="entry name" value="Ig-like_fold"/>
</dbReference>
<dbReference type="SUPFAM" id="SSF51126">
    <property type="entry name" value="Pectin lyase-like"/>
    <property type="match status" value="1"/>
</dbReference>
<gene>
    <name evidence="2" type="ORF">METZ01_LOCUS452877</name>
</gene>
<reference evidence="2" key="1">
    <citation type="submission" date="2018-05" db="EMBL/GenBank/DDBJ databases">
        <authorList>
            <person name="Lanie J.A."/>
            <person name="Ng W.-L."/>
            <person name="Kazmierczak K.M."/>
            <person name="Andrzejewski T.M."/>
            <person name="Davidsen T.M."/>
            <person name="Wayne K.J."/>
            <person name="Tettelin H."/>
            <person name="Glass J.I."/>
            <person name="Rusch D."/>
            <person name="Podicherti R."/>
            <person name="Tsui H.-C.T."/>
            <person name="Winkler M.E."/>
        </authorList>
    </citation>
    <scope>NUCLEOTIDE SEQUENCE</scope>
</reference>
<sequence length="254" mass="27086">IQGLIYDWYDDPILGFVDYDPWLTTPNTDAPISPPANVAKQISGSDVILTWDANPESDVAGYKIHYGNFTGYSYTTNTDLGNVTTYTLSGVSIDSSIAITAYDGNIDGTDDQVEGYQSWFAAASPPPNPATNLTSSYVGATSIDLSWTASTSDNISKYLIYRSTSANATTLVDSTSGATTYADTDLTHGLTYYYRVKAVDSDGIKSDYSNETSTLLATKIGVPGDYSSIQAGLTAAGTNDTVYVQAGTYTENII</sequence>
<dbReference type="EMBL" id="UINC01187346">
    <property type="protein sequence ID" value="SVE00023.1"/>
    <property type="molecule type" value="Genomic_DNA"/>
</dbReference>
<feature type="non-terminal residue" evidence="2">
    <location>
        <position position="254"/>
    </location>
</feature>
<organism evidence="2">
    <name type="scientific">marine metagenome</name>
    <dbReference type="NCBI Taxonomy" id="408172"/>
    <lineage>
        <taxon>unclassified sequences</taxon>
        <taxon>metagenomes</taxon>
        <taxon>ecological metagenomes</taxon>
    </lineage>
</organism>
<feature type="non-terminal residue" evidence="2">
    <location>
        <position position="1"/>
    </location>
</feature>
<dbReference type="Pfam" id="PF00041">
    <property type="entry name" value="fn3"/>
    <property type="match status" value="1"/>
</dbReference>
<feature type="domain" description="Fibronectin type-III" evidence="1">
    <location>
        <begin position="129"/>
        <end position="221"/>
    </location>
</feature>
<dbReference type="CDD" id="cd00063">
    <property type="entry name" value="FN3"/>
    <property type="match status" value="1"/>
</dbReference>
<evidence type="ECO:0000259" key="1">
    <source>
        <dbReference type="PROSITE" id="PS50853"/>
    </source>
</evidence>
<dbReference type="SMART" id="SM00060">
    <property type="entry name" value="FN3"/>
    <property type="match status" value="2"/>
</dbReference>
<dbReference type="InterPro" id="IPR036116">
    <property type="entry name" value="FN3_sf"/>
</dbReference>
<proteinExistence type="predicted"/>
<evidence type="ECO:0000313" key="2">
    <source>
        <dbReference type="EMBL" id="SVE00023.1"/>
    </source>
</evidence>
<dbReference type="PROSITE" id="PS50853">
    <property type="entry name" value="FN3"/>
    <property type="match status" value="2"/>
</dbReference>
<name>A0A382ZX94_9ZZZZ</name>
<dbReference type="AlphaFoldDB" id="A0A382ZX94"/>
<feature type="domain" description="Fibronectin type-III" evidence="1">
    <location>
        <begin position="31"/>
        <end position="127"/>
    </location>
</feature>
<dbReference type="InterPro" id="IPR003961">
    <property type="entry name" value="FN3_dom"/>
</dbReference>
<accession>A0A382ZX94</accession>
<dbReference type="SUPFAM" id="SSF49265">
    <property type="entry name" value="Fibronectin type III"/>
    <property type="match status" value="1"/>
</dbReference>
<dbReference type="Gene3D" id="2.60.40.10">
    <property type="entry name" value="Immunoglobulins"/>
    <property type="match status" value="2"/>
</dbReference>